<dbReference type="PROSITE" id="PS50216">
    <property type="entry name" value="DHHC"/>
    <property type="match status" value="1"/>
</dbReference>
<keyword evidence="4 10" id="KW-1133">Transmembrane helix</keyword>
<protein>
    <recommendedName>
        <fullName evidence="10">Palmitoyltransferase</fullName>
        <ecNumber evidence="10">2.3.1.225</ecNumber>
    </recommendedName>
</protein>
<reference evidence="12" key="1">
    <citation type="submission" date="2019-08" db="EMBL/GenBank/DDBJ databases">
        <title>The improved chromosome-level genome for the pearl oyster Pinctada fucata martensii using PacBio sequencing and Hi-C.</title>
        <authorList>
            <person name="Zheng Z."/>
        </authorList>
    </citation>
    <scope>NUCLEOTIDE SEQUENCE</scope>
    <source>
        <strain evidence="12">ZZ-2019</strain>
        <tissue evidence="12">Adductor muscle</tissue>
    </source>
</reference>
<proteinExistence type="inferred from homology"/>
<comment type="catalytic activity">
    <reaction evidence="10">
        <text>L-cysteinyl-[protein] + hexadecanoyl-CoA = S-hexadecanoyl-L-cysteinyl-[protein] + CoA</text>
        <dbReference type="Rhea" id="RHEA:36683"/>
        <dbReference type="Rhea" id="RHEA-COMP:10131"/>
        <dbReference type="Rhea" id="RHEA-COMP:11032"/>
        <dbReference type="ChEBI" id="CHEBI:29950"/>
        <dbReference type="ChEBI" id="CHEBI:57287"/>
        <dbReference type="ChEBI" id="CHEBI:57379"/>
        <dbReference type="ChEBI" id="CHEBI:74151"/>
        <dbReference type="EC" id="2.3.1.225"/>
    </reaction>
</comment>
<name>A0AA89BJX6_PINIB</name>
<keyword evidence="9 10" id="KW-0012">Acyltransferase</keyword>
<dbReference type="GO" id="GO:0019706">
    <property type="term" value="F:protein-cysteine S-palmitoyltransferase activity"/>
    <property type="evidence" value="ECO:0007669"/>
    <property type="project" value="UniProtKB-EC"/>
</dbReference>
<evidence type="ECO:0000256" key="1">
    <source>
        <dbReference type="ARBA" id="ARBA00004166"/>
    </source>
</evidence>
<evidence type="ECO:0000256" key="10">
    <source>
        <dbReference type="RuleBase" id="RU079119"/>
    </source>
</evidence>
<evidence type="ECO:0000256" key="7">
    <source>
        <dbReference type="ARBA" id="ARBA00023139"/>
    </source>
</evidence>
<evidence type="ECO:0000256" key="3">
    <source>
        <dbReference type="ARBA" id="ARBA00022692"/>
    </source>
</evidence>
<dbReference type="PANTHER" id="PTHR22883">
    <property type="entry name" value="ZINC FINGER DHHC DOMAIN CONTAINING PROTEIN"/>
    <property type="match status" value="1"/>
</dbReference>
<keyword evidence="6 10" id="KW-0472">Membrane</keyword>
<evidence type="ECO:0000256" key="4">
    <source>
        <dbReference type="ARBA" id="ARBA00022989"/>
    </source>
</evidence>
<keyword evidence="7" id="KW-0564">Palmitate</keyword>
<keyword evidence="8" id="KW-0449">Lipoprotein</keyword>
<evidence type="ECO:0000313" key="12">
    <source>
        <dbReference type="EMBL" id="KAK3083827.1"/>
    </source>
</evidence>
<keyword evidence="5" id="KW-0333">Golgi apparatus</keyword>
<evidence type="ECO:0000256" key="8">
    <source>
        <dbReference type="ARBA" id="ARBA00023288"/>
    </source>
</evidence>
<evidence type="ECO:0000256" key="9">
    <source>
        <dbReference type="ARBA" id="ARBA00023315"/>
    </source>
</evidence>
<gene>
    <name evidence="12" type="ORF">FSP39_003750</name>
</gene>
<sequence>MPFREILLWENLLLVTMGLLLINNVMRLRDSPGVVHRPQKQHYYPDSRMIDGQSGGETERDFPKSIEEMTAPTLPASDVTWIDSRPITDGKLSTWCSHCSVKKPPRSGHCRLCNQCVRIRDHHSIWLDTCIGVENHSAYFMVLLQTIFCGYYGSQLSMTTICTPEIYFDWFLVPNDCRFLYIDFRTAISFVTVCYMLVVTTLVVIATIWQLIFISQNVTQQEFSTAKRKGWVNQKIFVENNVHDQGIIMNLMEFFIVGRKSENTGKIQV</sequence>
<evidence type="ECO:0000256" key="5">
    <source>
        <dbReference type="ARBA" id="ARBA00023034"/>
    </source>
</evidence>
<dbReference type="GO" id="GO:0005783">
    <property type="term" value="C:endoplasmic reticulum"/>
    <property type="evidence" value="ECO:0007669"/>
    <property type="project" value="TreeGrafter"/>
</dbReference>
<comment type="similarity">
    <text evidence="10">Belongs to the DHHC palmitoyltransferase family.</text>
</comment>
<feature type="transmembrane region" description="Helical" evidence="10">
    <location>
        <begin position="6"/>
        <end position="26"/>
    </location>
</feature>
<dbReference type="EC" id="2.3.1.225" evidence="10"/>
<feature type="transmembrane region" description="Helical" evidence="10">
    <location>
        <begin position="188"/>
        <end position="212"/>
    </location>
</feature>
<evidence type="ECO:0000313" key="13">
    <source>
        <dbReference type="Proteomes" id="UP001186944"/>
    </source>
</evidence>
<feature type="domain" description="Palmitoyltransferase DHHC" evidence="11">
    <location>
        <begin position="93"/>
        <end position="224"/>
    </location>
</feature>
<comment type="caution">
    <text evidence="12">The sequence shown here is derived from an EMBL/GenBank/DDBJ whole genome shotgun (WGS) entry which is preliminary data.</text>
</comment>
<dbReference type="GO" id="GO:0006612">
    <property type="term" value="P:protein targeting to membrane"/>
    <property type="evidence" value="ECO:0007669"/>
    <property type="project" value="TreeGrafter"/>
</dbReference>
<dbReference type="InterPro" id="IPR001594">
    <property type="entry name" value="Palmitoyltrfase_DHHC"/>
</dbReference>
<keyword evidence="13" id="KW-1185">Reference proteome</keyword>
<keyword evidence="3 10" id="KW-0812">Transmembrane</keyword>
<dbReference type="InterPro" id="IPR039859">
    <property type="entry name" value="PFA4/ZDH16/20/ERF2-like"/>
</dbReference>
<comment type="subcellular location">
    <subcellularLocation>
        <location evidence="1">Golgi apparatus</location>
        <location evidence="1">trans-Golgi network membrane</location>
        <topology evidence="1">Multi-pass membrane protein</topology>
    </subcellularLocation>
</comment>
<evidence type="ECO:0000256" key="2">
    <source>
        <dbReference type="ARBA" id="ARBA00022679"/>
    </source>
</evidence>
<keyword evidence="2 10" id="KW-0808">Transferase</keyword>
<dbReference type="Proteomes" id="UP001186944">
    <property type="component" value="Unassembled WGS sequence"/>
</dbReference>
<evidence type="ECO:0000259" key="11">
    <source>
        <dbReference type="Pfam" id="PF01529"/>
    </source>
</evidence>
<evidence type="ECO:0000256" key="6">
    <source>
        <dbReference type="ARBA" id="ARBA00023136"/>
    </source>
</evidence>
<dbReference type="EMBL" id="VSWD01000013">
    <property type="protein sequence ID" value="KAK3083827.1"/>
    <property type="molecule type" value="Genomic_DNA"/>
</dbReference>
<accession>A0AA89BJX6</accession>
<dbReference type="Pfam" id="PF01529">
    <property type="entry name" value="DHHC"/>
    <property type="match status" value="1"/>
</dbReference>
<dbReference type="GO" id="GO:0005794">
    <property type="term" value="C:Golgi apparatus"/>
    <property type="evidence" value="ECO:0007669"/>
    <property type="project" value="UniProtKB-SubCell"/>
</dbReference>
<organism evidence="12 13">
    <name type="scientific">Pinctada imbricata</name>
    <name type="common">Atlantic pearl-oyster</name>
    <name type="synonym">Pinctada martensii</name>
    <dbReference type="NCBI Taxonomy" id="66713"/>
    <lineage>
        <taxon>Eukaryota</taxon>
        <taxon>Metazoa</taxon>
        <taxon>Spiralia</taxon>
        <taxon>Lophotrochozoa</taxon>
        <taxon>Mollusca</taxon>
        <taxon>Bivalvia</taxon>
        <taxon>Autobranchia</taxon>
        <taxon>Pteriomorphia</taxon>
        <taxon>Pterioida</taxon>
        <taxon>Pterioidea</taxon>
        <taxon>Pteriidae</taxon>
        <taxon>Pinctada</taxon>
    </lineage>
</organism>
<dbReference type="AlphaFoldDB" id="A0AA89BJX6"/>
<dbReference type="PANTHER" id="PTHR22883:SF475">
    <property type="entry name" value="PALMITOYLTRANSFERASE ZDHHC23"/>
    <property type="match status" value="1"/>
</dbReference>
<comment type="domain">
    <text evidence="10">The DHHC domain is required for palmitoyltransferase activity.</text>
</comment>